<keyword evidence="2" id="KW-1185">Reference proteome</keyword>
<dbReference type="Gene3D" id="3.80.10.10">
    <property type="entry name" value="Ribonuclease Inhibitor"/>
    <property type="match status" value="1"/>
</dbReference>
<reference evidence="1" key="1">
    <citation type="submission" date="2022-07" db="EMBL/GenBank/DDBJ databases">
        <title>Genome Sequence of Leucocoprinus birnbaumii.</title>
        <authorList>
            <person name="Buettner E."/>
        </authorList>
    </citation>
    <scope>NUCLEOTIDE SEQUENCE</scope>
    <source>
        <strain evidence="1">VT141</strain>
    </source>
</reference>
<dbReference type="Proteomes" id="UP001213000">
    <property type="component" value="Unassembled WGS sequence"/>
</dbReference>
<sequence length="334" mass="37433">MSDTQTSTVTVSLSRTRRRALSLSLLGGQSSALLHDLPAEITIHILEFALLYGRPRDLALISQIIRQLVNIIIYRTVILDNAHTIALFHRTASSRHSSHLLTHVRRLAVTWEPEYFMPNTDQQLRHIVAHCPSLRKVALPSSCQIDISPFDFLSLNDGPSDLTIQSFDDLSGFDPLSSDNTPVLLPAYFSTSLTHLRICEPGNTWQSPSTIIASLHDAPNLTHLQLARRTDSNEDNDVVFADDIAHLLATRKHLKMVVISIFGGLMRTSSEAIQESNIWMLALKLQELDPRVVVIEGELGTWREEWKDVKGIRCGGSPMNFWRMVELDLESDGA</sequence>
<comment type="caution">
    <text evidence="1">The sequence shown here is derived from an EMBL/GenBank/DDBJ whole genome shotgun (WGS) entry which is preliminary data.</text>
</comment>
<accession>A0AAD5VX44</accession>
<name>A0AAD5VX44_9AGAR</name>
<dbReference type="AlphaFoldDB" id="A0AAD5VX44"/>
<dbReference type="EMBL" id="JANIEX010000245">
    <property type="protein sequence ID" value="KAJ3570296.1"/>
    <property type="molecule type" value="Genomic_DNA"/>
</dbReference>
<evidence type="ECO:0008006" key="3">
    <source>
        <dbReference type="Google" id="ProtNLM"/>
    </source>
</evidence>
<evidence type="ECO:0000313" key="1">
    <source>
        <dbReference type="EMBL" id="KAJ3570296.1"/>
    </source>
</evidence>
<dbReference type="InterPro" id="IPR032675">
    <property type="entry name" value="LRR_dom_sf"/>
</dbReference>
<gene>
    <name evidence="1" type="ORF">NP233_g4506</name>
</gene>
<evidence type="ECO:0000313" key="2">
    <source>
        <dbReference type="Proteomes" id="UP001213000"/>
    </source>
</evidence>
<organism evidence="1 2">
    <name type="scientific">Leucocoprinus birnbaumii</name>
    <dbReference type="NCBI Taxonomy" id="56174"/>
    <lineage>
        <taxon>Eukaryota</taxon>
        <taxon>Fungi</taxon>
        <taxon>Dikarya</taxon>
        <taxon>Basidiomycota</taxon>
        <taxon>Agaricomycotina</taxon>
        <taxon>Agaricomycetes</taxon>
        <taxon>Agaricomycetidae</taxon>
        <taxon>Agaricales</taxon>
        <taxon>Agaricineae</taxon>
        <taxon>Agaricaceae</taxon>
        <taxon>Leucocoprinus</taxon>
    </lineage>
</organism>
<proteinExistence type="predicted"/>
<protein>
    <recommendedName>
        <fullName evidence="3">F-box domain-containing protein</fullName>
    </recommendedName>
</protein>